<keyword evidence="3" id="KW-0418">Kinase</keyword>
<comment type="similarity">
    <text evidence="1">Belongs to the carbohydrate kinase PfkB family.</text>
</comment>
<dbReference type="InterPro" id="IPR011611">
    <property type="entry name" value="PfkB_dom"/>
</dbReference>
<dbReference type="STRING" id="744872.Spica_0130"/>
<dbReference type="GO" id="GO:0016301">
    <property type="term" value="F:kinase activity"/>
    <property type="evidence" value="ECO:0007669"/>
    <property type="project" value="UniProtKB-KW"/>
</dbReference>
<sequence length="397" mass="43623">MIIHGTGCCLIDYLYAKVDFSSPAFIAARSREAGDGGLSPGRLVFAEEFERFIVKPYQQALETITGGATPDRFNLGGPSVVALAHAAQMLAKPEYEVGFYGVCGTDNTAKLIETALEQLPFSLVKLTRKNGSTPRTDVLSDPSYDNGHGERTFINMIGSAAFFTPEDLQEDFFQADIITFGGTALVPPIHDALTDLLIRAKDKGALTFVNLVYDFRSELLHPNEKWKLGRYDDAYQYIDILVADREEALKTSGKPTIPEAIAYFLDRGTGSVVVTEGASHIHLASRRPHTLQYRTMPVCEKVNRELEEHPELRGDTTGCGDNFAGGLLANVAEQLTAVSSGKFNEYDLEEACIWANAAGGFTCFVIGGTYYEQSPGEKRSRILPYVTAYREQLSRTN</sequence>
<reference evidence="6" key="1">
    <citation type="journal article" date="2013" name="Stand. Genomic Sci.">
        <title>Genome sequence of the thermophilic fresh-water bacterium Spirochaeta caldaria type strain (H1(T)), reclassification of Spirochaeta caldaria, Spirochaeta stenostrepta, and Spirochaeta zuelzerae in the genus Treponema as Treponema caldaria comb. nov., Treponema stenostrepta comb. nov., and Treponema zuelzerae comb. nov., and emendation of the genus Treponema.</title>
        <authorList>
            <person name="Abt B."/>
            <person name="Goker M."/>
            <person name="Scheuner C."/>
            <person name="Han C."/>
            <person name="Lu M."/>
            <person name="Misra M."/>
            <person name="Lapidus A."/>
            <person name="Nolan M."/>
            <person name="Lucas S."/>
            <person name="Hammon N."/>
            <person name="Deshpande S."/>
            <person name="Cheng J.F."/>
            <person name="Tapia R."/>
            <person name="Goodwin L.A."/>
            <person name="Pitluck S."/>
            <person name="Liolios K."/>
            <person name="Pagani I."/>
            <person name="Ivanova N."/>
            <person name="Mavromatis K."/>
            <person name="Mikhailova N."/>
            <person name="Huntemann M."/>
            <person name="Pati A."/>
            <person name="Chen A."/>
            <person name="Palaniappan K."/>
            <person name="Land M."/>
            <person name="Hauser L."/>
            <person name="Jeffries C.D."/>
            <person name="Rohde M."/>
            <person name="Spring S."/>
            <person name="Gronow S."/>
            <person name="Detter J.C."/>
            <person name="Bristow J."/>
            <person name="Eisen J.A."/>
            <person name="Markowitz V."/>
            <person name="Hugenholtz P."/>
            <person name="Kyrpides N.C."/>
            <person name="Woyke T."/>
            <person name="Klenk H.P."/>
        </authorList>
    </citation>
    <scope>NUCLEOTIDE SEQUENCE</scope>
    <source>
        <strain evidence="6">ATCC 51460 / DSM 7334 / H1</strain>
    </source>
</reference>
<keyword evidence="2" id="KW-0808">Transferase</keyword>
<dbReference type="InterPro" id="IPR050306">
    <property type="entry name" value="PfkB_Carbo_kinase"/>
</dbReference>
<dbReference type="Gene3D" id="3.40.1190.20">
    <property type="match status" value="1"/>
</dbReference>
<evidence type="ECO:0000256" key="3">
    <source>
        <dbReference type="ARBA" id="ARBA00022777"/>
    </source>
</evidence>
<dbReference type="eggNOG" id="COG0524">
    <property type="taxonomic scope" value="Bacteria"/>
</dbReference>
<organism evidence="5 6">
    <name type="scientific">Gracilinema caldarium (strain ATCC 51460 / DSM 7334 / H1)</name>
    <name type="common">Treponema caldarium</name>
    <dbReference type="NCBI Taxonomy" id="744872"/>
    <lineage>
        <taxon>Bacteria</taxon>
        <taxon>Pseudomonadati</taxon>
        <taxon>Spirochaetota</taxon>
        <taxon>Spirochaetia</taxon>
        <taxon>Spirochaetales</taxon>
        <taxon>Breznakiellaceae</taxon>
        <taxon>Gracilinema</taxon>
    </lineage>
</organism>
<dbReference type="PANTHER" id="PTHR43085:SF57">
    <property type="entry name" value="CARBOHYDRATE KINASE PFKB DOMAIN-CONTAINING PROTEIN"/>
    <property type="match status" value="1"/>
</dbReference>
<dbReference type="HOGENOM" id="CLU_694320_0_0_12"/>
<protein>
    <submittedName>
        <fullName evidence="5">PfkB domain protein</fullName>
    </submittedName>
</protein>
<keyword evidence="6" id="KW-1185">Reference proteome</keyword>
<dbReference type="InterPro" id="IPR029056">
    <property type="entry name" value="Ribokinase-like"/>
</dbReference>
<dbReference type="KEGG" id="scd:Spica_0130"/>
<evidence type="ECO:0000259" key="4">
    <source>
        <dbReference type="Pfam" id="PF00294"/>
    </source>
</evidence>
<dbReference type="Pfam" id="PF00294">
    <property type="entry name" value="PfkB"/>
    <property type="match status" value="1"/>
</dbReference>
<feature type="domain" description="Carbohydrate kinase PfkB" evidence="4">
    <location>
        <begin position="90"/>
        <end position="369"/>
    </location>
</feature>
<name>F8EWR2_GRAC1</name>
<proteinExistence type="inferred from homology"/>
<dbReference type="EMBL" id="CP002868">
    <property type="protein sequence ID" value="AEJ18298.1"/>
    <property type="molecule type" value="Genomic_DNA"/>
</dbReference>
<dbReference type="OrthoDB" id="9775849at2"/>
<dbReference type="Proteomes" id="UP000000503">
    <property type="component" value="Chromosome"/>
</dbReference>
<dbReference type="RefSeq" id="WP_013967611.1">
    <property type="nucleotide sequence ID" value="NC_015732.1"/>
</dbReference>
<evidence type="ECO:0000313" key="6">
    <source>
        <dbReference type="Proteomes" id="UP000000503"/>
    </source>
</evidence>
<evidence type="ECO:0000256" key="1">
    <source>
        <dbReference type="ARBA" id="ARBA00010688"/>
    </source>
</evidence>
<gene>
    <name evidence="5" type="ordered locus">Spica_0130</name>
</gene>
<evidence type="ECO:0000256" key="2">
    <source>
        <dbReference type="ARBA" id="ARBA00022679"/>
    </source>
</evidence>
<dbReference type="PANTHER" id="PTHR43085">
    <property type="entry name" value="HEXOKINASE FAMILY MEMBER"/>
    <property type="match status" value="1"/>
</dbReference>
<dbReference type="AlphaFoldDB" id="F8EWR2"/>
<accession>F8EWR2</accession>
<dbReference type="SUPFAM" id="SSF53613">
    <property type="entry name" value="Ribokinase-like"/>
    <property type="match status" value="1"/>
</dbReference>
<evidence type="ECO:0000313" key="5">
    <source>
        <dbReference type="EMBL" id="AEJ18298.1"/>
    </source>
</evidence>